<dbReference type="RefSeq" id="WP_069401994.1">
    <property type="nucleotide sequence ID" value="NZ_JACKTB010000106.1"/>
</dbReference>
<dbReference type="Proteomes" id="UP000094224">
    <property type="component" value="Unassembled WGS sequence"/>
</dbReference>
<dbReference type="InterPro" id="IPR051269">
    <property type="entry name" value="Fe-S_cluster_ET"/>
</dbReference>
<dbReference type="PANTHER" id="PTHR36923">
    <property type="entry name" value="FERREDOXIN"/>
    <property type="match status" value="1"/>
</dbReference>
<evidence type="ECO:0000256" key="3">
    <source>
        <dbReference type="ARBA" id="ARBA00022723"/>
    </source>
</evidence>
<dbReference type="SUPFAM" id="SSF54862">
    <property type="entry name" value="4Fe-4S ferredoxins"/>
    <property type="match status" value="1"/>
</dbReference>
<evidence type="ECO:0000256" key="5">
    <source>
        <dbReference type="ARBA" id="ARBA00023004"/>
    </source>
</evidence>
<reference evidence="9" key="1">
    <citation type="submission" date="2016-09" db="EMBL/GenBank/DDBJ databases">
        <authorList>
            <person name="Greninger A.L."/>
            <person name="Jerome K.R."/>
            <person name="Mcnair B."/>
            <person name="Wallis C."/>
            <person name="Fang F."/>
        </authorList>
    </citation>
    <scope>NUCLEOTIDE SEQUENCE [LARGE SCALE GENOMIC DNA]</scope>
    <source>
        <strain evidence="9">BC1_M4</strain>
    </source>
</reference>
<keyword evidence="3" id="KW-0479">Metal-binding</keyword>
<keyword evidence="9" id="KW-1185">Reference proteome</keyword>
<evidence type="ECO:0000256" key="4">
    <source>
        <dbReference type="ARBA" id="ARBA00022982"/>
    </source>
</evidence>
<dbReference type="EMBL" id="MIHC01000039">
    <property type="protein sequence ID" value="ODR03870.1"/>
    <property type="molecule type" value="Genomic_DNA"/>
</dbReference>
<evidence type="ECO:0000256" key="6">
    <source>
        <dbReference type="ARBA" id="ARBA00023014"/>
    </source>
</evidence>
<dbReference type="STRING" id="243061.AWC25_16650"/>
<name>A0A1E3SP05_9MYCO</name>
<evidence type="ECO:0000256" key="2">
    <source>
        <dbReference type="ARBA" id="ARBA00022448"/>
    </source>
</evidence>
<keyword evidence="7" id="KW-0003">3Fe-4S</keyword>
<accession>A0A1E3SP05</accession>
<keyword evidence="2" id="KW-0813">Transport</keyword>
<dbReference type="AlphaFoldDB" id="A0A1E3SP05"/>
<comment type="caution">
    <text evidence="8">The sequence shown here is derived from an EMBL/GenBank/DDBJ whole genome shotgun (WGS) entry which is preliminary data.</text>
</comment>
<protein>
    <submittedName>
        <fullName evidence="8">Ferredoxin</fullName>
    </submittedName>
</protein>
<dbReference type="PANTHER" id="PTHR36923:SF3">
    <property type="entry name" value="FERREDOXIN"/>
    <property type="match status" value="1"/>
</dbReference>
<dbReference type="OrthoDB" id="9803319at2"/>
<keyword evidence="6" id="KW-0411">Iron-sulfur</keyword>
<evidence type="ECO:0000313" key="8">
    <source>
        <dbReference type="EMBL" id="ODR03870.1"/>
    </source>
</evidence>
<dbReference type="Pfam" id="PF13459">
    <property type="entry name" value="Fer4_15"/>
    <property type="match status" value="1"/>
</dbReference>
<dbReference type="Gene3D" id="3.30.70.20">
    <property type="match status" value="1"/>
</dbReference>
<dbReference type="GO" id="GO:0046872">
    <property type="term" value="F:metal ion binding"/>
    <property type="evidence" value="ECO:0007669"/>
    <property type="project" value="UniProtKB-KW"/>
</dbReference>
<comment type="cofactor">
    <cofactor evidence="1">
        <name>[3Fe-4S] cluster</name>
        <dbReference type="ChEBI" id="CHEBI:21137"/>
    </cofactor>
</comment>
<evidence type="ECO:0000256" key="1">
    <source>
        <dbReference type="ARBA" id="ARBA00001927"/>
    </source>
</evidence>
<proteinExistence type="predicted"/>
<dbReference type="GO" id="GO:0051538">
    <property type="term" value="F:3 iron, 4 sulfur cluster binding"/>
    <property type="evidence" value="ECO:0007669"/>
    <property type="project" value="UniProtKB-KW"/>
</dbReference>
<keyword evidence="5" id="KW-0408">Iron</keyword>
<evidence type="ECO:0000313" key="9">
    <source>
        <dbReference type="Proteomes" id="UP000094224"/>
    </source>
</evidence>
<organism evidence="8 9">
    <name type="scientific">Mycobacterium sherrisii</name>
    <dbReference type="NCBI Taxonomy" id="243061"/>
    <lineage>
        <taxon>Bacteria</taxon>
        <taxon>Bacillati</taxon>
        <taxon>Actinomycetota</taxon>
        <taxon>Actinomycetes</taxon>
        <taxon>Mycobacteriales</taxon>
        <taxon>Mycobacteriaceae</taxon>
        <taxon>Mycobacterium</taxon>
        <taxon>Mycobacterium simiae complex</taxon>
    </lineage>
</organism>
<keyword evidence="4" id="KW-0249">Electron transport</keyword>
<gene>
    <name evidence="8" type="ORF">BHQ21_19815</name>
</gene>
<evidence type="ECO:0000256" key="7">
    <source>
        <dbReference type="ARBA" id="ARBA00023291"/>
    </source>
</evidence>
<sequence length="65" mass="6797">MRLSVDKAKCQGHAMCNMVSAELFPIDDDGYIAVETVAVPAGADADARRGVDTCPERAITVVASS</sequence>